<accession>A0A4U8Z7M2</accession>
<dbReference type="AlphaFoldDB" id="A0A4U8Z7M2"/>
<geneLocation type="plasmid" evidence="2 3">
    <name>3</name>
</geneLocation>
<evidence type="ECO:0000313" key="2">
    <source>
        <dbReference type="EMBL" id="VFU17585.1"/>
    </source>
</evidence>
<keyword evidence="2" id="KW-0614">Plasmid</keyword>
<organism evidence="2 3">
    <name type="scientific">Methylocella tundrae</name>
    <dbReference type="NCBI Taxonomy" id="227605"/>
    <lineage>
        <taxon>Bacteria</taxon>
        <taxon>Pseudomonadati</taxon>
        <taxon>Pseudomonadota</taxon>
        <taxon>Alphaproteobacteria</taxon>
        <taxon>Hyphomicrobiales</taxon>
        <taxon>Beijerinckiaceae</taxon>
        <taxon>Methylocella</taxon>
    </lineage>
</organism>
<dbReference type="EMBL" id="LR536452">
    <property type="protein sequence ID" value="VFU17585.1"/>
    <property type="molecule type" value="Genomic_DNA"/>
</dbReference>
<gene>
    <name evidence="2" type="ORF">MTUNDRAET4_0124</name>
</gene>
<evidence type="ECO:0000313" key="3">
    <source>
        <dbReference type="Proteomes" id="UP000294360"/>
    </source>
</evidence>
<proteinExistence type="predicted"/>
<dbReference type="KEGG" id="mtun:MTUNDRAET4_0124.2"/>
<feature type="compositionally biased region" description="Basic residues" evidence="1">
    <location>
        <begin position="10"/>
        <end position="27"/>
    </location>
</feature>
<reference evidence="2 3" key="1">
    <citation type="submission" date="2019-03" db="EMBL/GenBank/DDBJ databases">
        <authorList>
            <person name="Kox A.R. M."/>
        </authorList>
    </citation>
    <scope>NUCLEOTIDE SEQUENCE [LARGE SCALE GENOMIC DNA]</scope>
    <source>
        <strain evidence="2">MTUNDRAET4 annotated genome</strain>
        <plasmid evidence="3">3</plasmid>
    </source>
</reference>
<dbReference type="Proteomes" id="UP000294360">
    <property type="component" value="Plasmid 3"/>
</dbReference>
<feature type="region of interest" description="Disordered" evidence="1">
    <location>
        <begin position="1"/>
        <end position="27"/>
    </location>
</feature>
<evidence type="ECO:0000256" key="1">
    <source>
        <dbReference type="SAM" id="MobiDB-lite"/>
    </source>
</evidence>
<name>A0A4U8Z7M2_METTU</name>
<protein>
    <submittedName>
        <fullName evidence="2">Uncharacterized protein</fullName>
    </submittedName>
</protein>
<sequence>MRRRVIPDAHRKRRRSATTRRIHRRPVLPRPHLIARPCYEKHRGAGDRREAHRHPPIVIRLLENQPSARFRQQCRRHRPRDPLDRLIVLELGFGLRPRGDLRRLLRELQNLMTSLEQGLKLRELTLPKLLGRCFDPLAQRIDCPPDLLLGADDDVGQLFDREPLITRKHPEGPVLVEPLLFEGGIHFRRGGAKLLHRAVANLPRLAHGSQSSMP</sequence>